<reference evidence="2 3" key="1">
    <citation type="journal article" date="2023" name="Mol. Biol. Evol.">
        <title>Genomics of Secondarily Temperate Adaptation in the Only Non-Antarctic Icefish.</title>
        <authorList>
            <person name="Rivera-Colon A.G."/>
            <person name="Rayamajhi N."/>
            <person name="Minhas B.F."/>
            <person name="Madrigal G."/>
            <person name="Bilyk K.T."/>
            <person name="Yoon V."/>
            <person name="Hune M."/>
            <person name="Gregory S."/>
            <person name="Cheng C.H.C."/>
            <person name="Catchen J.M."/>
        </authorList>
    </citation>
    <scope>NUCLEOTIDE SEQUENCE [LARGE SCALE GENOMIC DNA]</scope>
    <source>
        <strain evidence="2">JC2023a</strain>
    </source>
</reference>
<gene>
    <name evidence="2" type="ORF">CesoFtcFv8_005556</name>
</gene>
<dbReference type="EMBL" id="JAULUE010002049">
    <property type="protein sequence ID" value="KAK5907740.1"/>
    <property type="molecule type" value="Genomic_DNA"/>
</dbReference>
<accession>A0AAN8CSF0</accession>
<organism evidence="2 3">
    <name type="scientific">Champsocephalus esox</name>
    <name type="common">pike icefish</name>
    <dbReference type="NCBI Taxonomy" id="159716"/>
    <lineage>
        <taxon>Eukaryota</taxon>
        <taxon>Metazoa</taxon>
        <taxon>Chordata</taxon>
        <taxon>Craniata</taxon>
        <taxon>Vertebrata</taxon>
        <taxon>Euteleostomi</taxon>
        <taxon>Actinopterygii</taxon>
        <taxon>Neopterygii</taxon>
        <taxon>Teleostei</taxon>
        <taxon>Neoteleostei</taxon>
        <taxon>Acanthomorphata</taxon>
        <taxon>Eupercaria</taxon>
        <taxon>Perciformes</taxon>
        <taxon>Notothenioidei</taxon>
        <taxon>Channichthyidae</taxon>
        <taxon>Champsocephalus</taxon>
    </lineage>
</organism>
<dbReference type="Proteomes" id="UP001335648">
    <property type="component" value="Unassembled WGS sequence"/>
</dbReference>
<evidence type="ECO:0000313" key="3">
    <source>
        <dbReference type="Proteomes" id="UP001335648"/>
    </source>
</evidence>
<evidence type="ECO:0000256" key="1">
    <source>
        <dbReference type="SAM" id="MobiDB-lite"/>
    </source>
</evidence>
<comment type="caution">
    <text evidence="2">The sequence shown here is derived from an EMBL/GenBank/DDBJ whole genome shotgun (WGS) entry which is preliminary data.</text>
</comment>
<keyword evidence="3" id="KW-1185">Reference proteome</keyword>
<dbReference type="AlphaFoldDB" id="A0AAN8CSF0"/>
<proteinExistence type="predicted"/>
<feature type="region of interest" description="Disordered" evidence="1">
    <location>
        <begin position="37"/>
        <end position="67"/>
    </location>
</feature>
<name>A0AAN8CSF0_9TELE</name>
<evidence type="ECO:0000313" key="2">
    <source>
        <dbReference type="EMBL" id="KAK5907740.1"/>
    </source>
</evidence>
<protein>
    <submittedName>
        <fullName evidence="2">Uncharacterized protein</fullName>
    </submittedName>
</protein>
<sequence length="87" mass="9514">MPTASHVHFSYPEASPTCEEFQLVRTRCCISSLRGGARDEMSSVNGTRAPVRGTRPHGGEGPRVHKQHQVDCCAAHMLSGRARERGI</sequence>